<dbReference type="Pfam" id="PF02558">
    <property type="entry name" value="ApbA"/>
    <property type="match status" value="1"/>
</dbReference>
<evidence type="ECO:0000256" key="1">
    <source>
        <dbReference type="ARBA" id="ARBA00007870"/>
    </source>
</evidence>
<dbReference type="NCBIfam" id="TIGR00745">
    <property type="entry name" value="apbA_panE"/>
    <property type="match status" value="1"/>
</dbReference>
<dbReference type="InterPro" id="IPR036291">
    <property type="entry name" value="NAD(P)-bd_dom_sf"/>
</dbReference>
<dbReference type="SUPFAM" id="SSF51735">
    <property type="entry name" value="NAD(P)-binding Rossmann-fold domains"/>
    <property type="match status" value="1"/>
</dbReference>
<dbReference type="EMBL" id="CP138584">
    <property type="protein sequence ID" value="WPH00832.1"/>
    <property type="molecule type" value="Genomic_DNA"/>
</dbReference>
<dbReference type="PANTHER" id="PTHR21708:SF30">
    <property type="entry name" value="2-DEHYDROPANTOATE 2-REDUCTASE-RELATED"/>
    <property type="match status" value="1"/>
</dbReference>
<accession>A0AAQ3M4K3</accession>
<evidence type="ECO:0000256" key="3">
    <source>
        <dbReference type="ARBA" id="ARBA00023002"/>
    </source>
</evidence>
<gene>
    <name evidence="7" type="ORF">R9X50_00366200</name>
</gene>
<dbReference type="InterPro" id="IPR003710">
    <property type="entry name" value="ApbA"/>
</dbReference>
<keyword evidence="8" id="KW-1185">Reference proteome</keyword>
<dbReference type="EC" id="1.1.1.169" evidence="4"/>
<dbReference type="GO" id="GO:0005737">
    <property type="term" value="C:cytoplasm"/>
    <property type="evidence" value="ECO:0007669"/>
    <property type="project" value="TreeGrafter"/>
</dbReference>
<dbReference type="InterPro" id="IPR013332">
    <property type="entry name" value="KPR_N"/>
</dbReference>
<reference evidence="7 8" key="1">
    <citation type="submission" date="2023-11" db="EMBL/GenBank/DDBJ databases">
        <title>An acidophilic fungus is an integral part of prey digestion in a carnivorous sundew plant.</title>
        <authorList>
            <person name="Tsai I.J."/>
        </authorList>
    </citation>
    <scope>NUCLEOTIDE SEQUENCE [LARGE SCALE GENOMIC DNA]</scope>
    <source>
        <strain evidence="7">169a</strain>
    </source>
</reference>
<evidence type="ECO:0000256" key="2">
    <source>
        <dbReference type="ARBA" id="ARBA00022857"/>
    </source>
</evidence>
<dbReference type="InterPro" id="IPR013328">
    <property type="entry name" value="6PGD_dom2"/>
</dbReference>
<protein>
    <recommendedName>
        <fullName evidence="4">2-dehydropantoate 2-reductase</fullName>
        <ecNumber evidence="4">1.1.1.169</ecNumber>
    </recommendedName>
    <alternativeName>
        <fullName evidence="4">Ketopantoate reductase</fullName>
    </alternativeName>
</protein>
<feature type="domain" description="Ketopantoate reductase C-terminal" evidence="6">
    <location>
        <begin position="182"/>
        <end position="309"/>
    </location>
</feature>
<organism evidence="7 8">
    <name type="scientific">Acrodontium crateriforme</name>
    <dbReference type="NCBI Taxonomy" id="150365"/>
    <lineage>
        <taxon>Eukaryota</taxon>
        <taxon>Fungi</taxon>
        <taxon>Dikarya</taxon>
        <taxon>Ascomycota</taxon>
        <taxon>Pezizomycotina</taxon>
        <taxon>Dothideomycetes</taxon>
        <taxon>Dothideomycetidae</taxon>
        <taxon>Mycosphaerellales</taxon>
        <taxon>Teratosphaeriaceae</taxon>
        <taxon>Acrodontium</taxon>
    </lineage>
</organism>
<dbReference type="FunFam" id="1.10.1040.10:FF:000017">
    <property type="entry name" value="2-dehydropantoate 2-reductase"/>
    <property type="match status" value="1"/>
</dbReference>
<evidence type="ECO:0000313" key="7">
    <source>
        <dbReference type="EMBL" id="WPH00832.1"/>
    </source>
</evidence>
<dbReference type="Gene3D" id="1.10.1040.10">
    <property type="entry name" value="N-(1-d-carboxylethyl)-l-norvaline Dehydrogenase, domain 2"/>
    <property type="match status" value="1"/>
</dbReference>
<evidence type="ECO:0000313" key="8">
    <source>
        <dbReference type="Proteomes" id="UP001303373"/>
    </source>
</evidence>
<dbReference type="SUPFAM" id="SSF48179">
    <property type="entry name" value="6-phosphogluconate dehydrogenase C-terminal domain-like"/>
    <property type="match status" value="1"/>
</dbReference>
<comment type="catalytic activity">
    <reaction evidence="4">
        <text>(R)-pantoate + NADP(+) = 2-dehydropantoate + NADPH + H(+)</text>
        <dbReference type="Rhea" id="RHEA:16233"/>
        <dbReference type="ChEBI" id="CHEBI:11561"/>
        <dbReference type="ChEBI" id="CHEBI:15378"/>
        <dbReference type="ChEBI" id="CHEBI:15980"/>
        <dbReference type="ChEBI" id="CHEBI:57783"/>
        <dbReference type="ChEBI" id="CHEBI:58349"/>
        <dbReference type="EC" id="1.1.1.169"/>
    </reaction>
</comment>
<sequence length="327" mass="35876">MTKALIFGTGGVGCIYSYILHKAGVEVTTICRTNYDVVKSRGILVRSKIFGRQEFKPHAVRDVAEAHRHGPYDYILVCSKAFPGTAEKIKEAVTSTSAIVLAQNGIGIEEEYAKLFPNNTIISGVVYLPVTQVEPGVVEHGPLEMFKIGTYPSTASQEAKAKAELLAQLFDAGGGTCCHEDDVQSRRWLKVSVNASWNPICALTQCDDANFLRSSKNAEEMIRKIMREVGQVASAAGYPNAVTEETIENDLKRPIGRLETGGKEPSMLTDVRNERPLEVEAIVGNTLRIGQKYGVVTPYLELIYMLAQGRNYSIAPDNSWKPIARHG</sequence>
<evidence type="ECO:0000259" key="6">
    <source>
        <dbReference type="Pfam" id="PF08546"/>
    </source>
</evidence>
<dbReference type="Pfam" id="PF08546">
    <property type="entry name" value="ApbA_C"/>
    <property type="match status" value="1"/>
</dbReference>
<evidence type="ECO:0000259" key="5">
    <source>
        <dbReference type="Pfam" id="PF02558"/>
    </source>
</evidence>
<dbReference type="InterPro" id="IPR051402">
    <property type="entry name" value="KPR-Related"/>
</dbReference>
<dbReference type="PANTHER" id="PTHR21708">
    <property type="entry name" value="PROBABLE 2-DEHYDROPANTOATE 2-REDUCTASE"/>
    <property type="match status" value="1"/>
</dbReference>
<comment type="similarity">
    <text evidence="1 4">Belongs to the ketopantoate reductase family.</text>
</comment>
<feature type="domain" description="Ketopantoate reductase N-terminal" evidence="5">
    <location>
        <begin position="5"/>
        <end position="151"/>
    </location>
</feature>
<dbReference type="InterPro" id="IPR008927">
    <property type="entry name" value="6-PGluconate_DH-like_C_sf"/>
</dbReference>
<name>A0AAQ3M4K3_9PEZI</name>
<dbReference type="GO" id="GO:0015940">
    <property type="term" value="P:pantothenate biosynthetic process"/>
    <property type="evidence" value="ECO:0007669"/>
    <property type="project" value="InterPro"/>
</dbReference>
<comment type="function">
    <text evidence="4">Catalyzes the NADPH-dependent reduction of ketopantoate into pantoic acid.</text>
</comment>
<proteinExistence type="inferred from homology"/>
<dbReference type="GO" id="GO:0008677">
    <property type="term" value="F:2-dehydropantoate 2-reductase activity"/>
    <property type="evidence" value="ECO:0007669"/>
    <property type="project" value="UniProtKB-EC"/>
</dbReference>
<keyword evidence="3 4" id="KW-0560">Oxidoreductase</keyword>
<keyword evidence="2 4" id="KW-0521">NADP</keyword>
<dbReference type="Gene3D" id="3.40.50.720">
    <property type="entry name" value="NAD(P)-binding Rossmann-like Domain"/>
    <property type="match status" value="1"/>
</dbReference>
<dbReference type="AlphaFoldDB" id="A0AAQ3M4K3"/>
<dbReference type="Proteomes" id="UP001303373">
    <property type="component" value="Chromosome 5"/>
</dbReference>
<dbReference type="InterPro" id="IPR013752">
    <property type="entry name" value="KPA_reductase"/>
</dbReference>
<evidence type="ECO:0000256" key="4">
    <source>
        <dbReference type="RuleBase" id="RU362068"/>
    </source>
</evidence>